<organism evidence="2 3">
    <name type="scientific">Lophium mytilinum</name>
    <dbReference type="NCBI Taxonomy" id="390894"/>
    <lineage>
        <taxon>Eukaryota</taxon>
        <taxon>Fungi</taxon>
        <taxon>Dikarya</taxon>
        <taxon>Ascomycota</taxon>
        <taxon>Pezizomycotina</taxon>
        <taxon>Dothideomycetes</taxon>
        <taxon>Pleosporomycetidae</taxon>
        <taxon>Mytilinidiales</taxon>
        <taxon>Mytilinidiaceae</taxon>
        <taxon>Lophium</taxon>
    </lineage>
</organism>
<feature type="region of interest" description="Disordered" evidence="1">
    <location>
        <begin position="94"/>
        <end position="144"/>
    </location>
</feature>
<protein>
    <submittedName>
        <fullName evidence="2">Uncharacterized protein</fullName>
    </submittedName>
</protein>
<evidence type="ECO:0000313" key="3">
    <source>
        <dbReference type="Proteomes" id="UP000799750"/>
    </source>
</evidence>
<feature type="compositionally biased region" description="Basic and acidic residues" evidence="1">
    <location>
        <begin position="100"/>
        <end position="115"/>
    </location>
</feature>
<feature type="region of interest" description="Disordered" evidence="1">
    <location>
        <begin position="205"/>
        <end position="278"/>
    </location>
</feature>
<dbReference type="AlphaFoldDB" id="A0A6A6QEL8"/>
<sequence length="432" mass="47668">MAGLNLSPVNYRVYRDGRFGVDPNNPSAGLVFSPSADSDELFDELRTAYPNLKNHAQRKIRAIIDFLSTELEGGAEGPATAGDYADKLNIQTPTLTGRTGVEHRSTSASSSDDHSSPVTSPESDSSPPMPNPTADRRVTKHVPTSISLISSNKFVPAMEEMVSIWRTSDGSAPTRKRRRQMNERERGEYKRRRLNGACESCKMHKRKCTHQHKTDDDTPQPVKPGGRNKRKTKRINPLATPGPEFKSPASGQIDDHPQSNSQPLRLAQTPNTSPADMHQGVRVTATEDMAEQGLIETPLKNDASLGAETNGQMYVQAPVTSFHEEFHTGIFPEAAFLLPAHPDGTWDSQPSPITHDPSYGTEGLRVHGTMEVPFSSSYPRRNFPSPFVFQNQMLSNGFNSQYNPFFETFHTSHGMDQSPGSSKEGYSFLPDT</sequence>
<dbReference type="EMBL" id="MU004197">
    <property type="protein sequence ID" value="KAF2490601.1"/>
    <property type="molecule type" value="Genomic_DNA"/>
</dbReference>
<accession>A0A6A6QEL8</accession>
<gene>
    <name evidence="2" type="ORF">BU16DRAFT_543908</name>
</gene>
<evidence type="ECO:0000313" key="2">
    <source>
        <dbReference type="EMBL" id="KAF2490601.1"/>
    </source>
</evidence>
<feature type="compositionally biased region" description="Low complexity" evidence="1">
    <location>
        <begin position="116"/>
        <end position="126"/>
    </location>
</feature>
<evidence type="ECO:0000256" key="1">
    <source>
        <dbReference type="SAM" id="MobiDB-lite"/>
    </source>
</evidence>
<feature type="region of interest" description="Disordered" evidence="1">
    <location>
        <begin position="413"/>
        <end position="432"/>
    </location>
</feature>
<reference evidence="2" key="1">
    <citation type="journal article" date="2020" name="Stud. Mycol.">
        <title>101 Dothideomycetes genomes: a test case for predicting lifestyles and emergence of pathogens.</title>
        <authorList>
            <person name="Haridas S."/>
            <person name="Albert R."/>
            <person name="Binder M."/>
            <person name="Bloem J."/>
            <person name="Labutti K."/>
            <person name="Salamov A."/>
            <person name="Andreopoulos B."/>
            <person name="Baker S."/>
            <person name="Barry K."/>
            <person name="Bills G."/>
            <person name="Bluhm B."/>
            <person name="Cannon C."/>
            <person name="Castanera R."/>
            <person name="Culley D."/>
            <person name="Daum C."/>
            <person name="Ezra D."/>
            <person name="Gonzalez J."/>
            <person name="Henrissat B."/>
            <person name="Kuo A."/>
            <person name="Liang C."/>
            <person name="Lipzen A."/>
            <person name="Lutzoni F."/>
            <person name="Magnuson J."/>
            <person name="Mondo S."/>
            <person name="Nolan M."/>
            <person name="Ohm R."/>
            <person name="Pangilinan J."/>
            <person name="Park H.-J."/>
            <person name="Ramirez L."/>
            <person name="Alfaro M."/>
            <person name="Sun H."/>
            <person name="Tritt A."/>
            <person name="Yoshinaga Y."/>
            <person name="Zwiers L.-H."/>
            <person name="Turgeon B."/>
            <person name="Goodwin S."/>
            <person name="Spatafora J."/>
            <person name="Crous P."/>
            <person name="Grigoriev I."/>
        </authorList>
    </citation>
    <scope>NUCLEOTIDE SEQUENCE</scope>
    <source>
        <strain evidence="2">CBS 269.34</strain>
    </source>
</reference>
<feature type="compositionally biased region" description="Polar residues" evidence="1">
    <location>
        <begin position="258"/>
        <end position="274"/>
    </location>
</feature>
<dbReference type="Proteomes" id="UP000799750">
    <property type="component" value="Unassembled WGS sequence"/>
</dbReference>
<keyword evidence="3" id="KW-1185">Reference proteome</keyword>
<feature type="region of interest" description="Disordered" evidence="1">
    <location>
        <begin position="166"/>
        <end position="191"/>
    </location>
</feature>
<dbReference type="OrthoDB" id="3794485at2759"/>
<proteinExistence type="predicted"/>
<name>A0A6A6QEL8_9PEZI</name>